<comment type="caution">
    <text evidence="2">The sequence shown here is derived from an EMBL/GenBank/DDBJ whole genome shotgun (WGS) entry which is preliminary data.</text>
</comment>
<dbReference type="Gene3D" id="1.20.120.20">
    <property type="entry name" value="Apolipoprotein"/>
    <property type="match status" value="1"/>
</dbReference>
<dbReference type="Proteomes" id="UP000885621">
    <property type="component" value="Unassembled WGS sequence"/>
</dbReference>
<sequence>MSVLEERVSIIEETIMRILYIQQKNEIEINKFHEDVKKSKENMEKMIAEMKQDTERFKQNVEKMVAEMKQDTENLKKEMREFKVKIEKIVEEMKQDTERFKQNVDKTIAEMKQDTEKLKEEMKEFKIKIDRMIEEMKRDTENPRKELQEERRNMNKQWGELSNKMGTIVEDIIFPATEPVLTKYFNCDLTELSMNIKRKKNGLKDEFDVVAVSKPCKTVFLIEVKATLKVEYINEFKDKKINRFRELFSEYSDYKLIPIIASLRIENDILNYLTKNRIYAMAYRKWDYMDILNFDELSKIQ</sequence>
<proteinExistence type="predicted"/>
<evidence type="ECO:0000313" key="2">
    <source>
        <dbReference type="EMBL" id="HEV09593.1"/>
    </source>
</evidence>
<dbReference type="EMBL" id="DSFC01000244">
    <property type="protein sequence ID" value="HEV09593.1"/>
    <property type="molecule type" value="Genomic_DNA"/>
</dbReference>
<evidence type="ECO:0000256" key="1">
    <source>
        <dbReference type="SAM" id="Coils"/>
    </source>
</evidence>
<organism evidence="2">
    <name type="scientific">Sulfurihydrogenibium azorense</name>
    <dbReference type="NCBI Taxonomy" id="309806"/>
    <lineage>
        <taxon>Bacteria</taxon>
        <taxon>Pseudomonadati</taxon>
        <taxon>Aquificota</taxon>
        <taxon>Aquificia</taxon>
        <taxon>Aquificales</taxon>
        <taxon>Hydrogenothermaceae</taxon>
        <taxon>Sulfurihydrogenibium</taxon>
    </lineage>
</organism>
<dbReference type="PANTHER" id="PTHR38753:SF1">
    <property type="entry name" value="SLR1441 PROTEIN"/>
    <property type="match status" value="1"/>
</dbReference>
<dbReference type="SUPFAM" id="SSF58113">
    <property type="entry name" value="Apolipoprotein A-I"/>
    <property type="match status" value="1"/>
</dbReference>
<dbReference type="AlphaFoldDB" id="A0A831YE75"/>
<keyword evidence="1" id="KW-0175">Coiled coil</keyword>
<protein>
    <submittedName>
        <fullName evidence="2">Uncharacterized protein</fullName>
    </submittedName>
</protein>
<feature type="coiled-coil region" evidence="1">
    <location>
        <begin position="29"/>
        <end position="164"/>
    </location>
</feature>
<accession>A0A831YE75</accession>
<gene>
    <name evidence="2" type="ORF">ENO34_04245</name>
</gene>
<dbReference type="PANTHER" id="PTHR38753">
    <property type="entry name" value="SLR1441 PROTEIN"/>
    <property type="match status" value="1"/>
</dbReference>
<name>A0A831YE75_9AQUI</name>
<reference evidence="2" key="1">
    <citation type="journal article" date="2020" name="mSystems">
        <title>Genome- and Community-Level Interaction Insights into Carbon Utilization and Element Cycling Functions of Hydrothermarchaeota in Hydrothermal Sediment.</title>
        <authorList>
            <person name="Zhou Z."/>
            <person name="Liu Y."/>
            <person name="Xu W."/>
            <person name="Pan J."/>
            <person name="Luo Z.H."/>
            <person name="Li M."/>
        </authorList>
    </citation>
    <scope>NUCLEOTIDE SEQUENCE [LARGE SCALE GENOMIC DNA]</scope>
    <source>
        <strain evidence="2">SpSt-1257</strain>
    </source>
</reference>